<dbReference type="Proteomes" id="UP000193409">
    <property type="component" value="Unassembled WGS sequence"/>
</dbReference>
<protein>
    <submittedName>
        <fullName evidence="10">Mechanosensitive channel MscK</fullName>
    </submittedName>
</protein>
<evidence type="ECO:0000313" key="11">
    <source>
        <dbReference type="Proteomes" id="UP000193409"/>
    </source>
</evidence>
<comment type="similarity">
    <text evidence="2">Belongs to the MscS (TC 1.A.23) family.</text>
</comment>
<feature type="transmembrane region" description="Helical" evidence="7">
    <location>
        <begin position="143"/>
        <end position="163"/>
    </location>
</feature>
<dbReference type="Gene3D" id="2.30.30.60">
    <property type="match status" value="1"/>
</dbReference>
<evidence type="ECO:0000313" key="10">
    <source>
        <dbReference type="EMBL" id="SLN36347.1"/>
    </source>
</evidence>
<evidence type="ECO:0000259" key="8">
    <source>
        <dbReference type="Pfam" id="PF00924"/>
    </source>
</evidence>
<keyword evidence="11" id="KW-1185">Reference proteome</keyword>
<dbReference type="Pfam" id="PF00924">
    <property type="entry name" value="MS_channel_2nd"/>
    <property type="match status" value="1"/>
</dbReference>
<feature type="transmembrane region" description="Helical" evidence="7">
    <location>
        <begin position="81"/>
        <end position="104"/>
    </location>
</feature>
<dbReference type="SUPFAM" id="SSF82861">
    <property type="entry name" value="Mechanosensitive channel protein MscS (YggB), transmembrane region"/>
    <property type="match status" value="1"/>
</dbReference>
<feature type="transmembrane region" description="Helical" evidence="7">
    <location>
        <begin position="35"/>
        <end position="60"/>
    </location>
</feature>
<keyword evidence="5 7" id="KW-1133">Transmembrane helix</keyword>
<dbReference type="GO" id="GO:0008381">
    <property type="term" value="F:mechanosensitive monoatomic ion channel activity"/>
    <property type="evidence" value="ECO:0007669"/>
    <property type="project" value="UniProtKB-ARBA"/>
</dbReference>
<proteinExistence type="inferred from homology"/>
<dbReference type="InterPro" id="IPR052702">
    <property type="entry name" value="MscS-like_channel"/>
</dbReference>
<dbReference type="InterPro" id="IPR049278">
    <property type="entry name" value="MS_channel_C"/>
</dbReference>
<dbReference type="InterPro" id="IPR011066">
    <property type="entry name" value="MscS_channel_C_sf"/>
</dbReference>
<dbReference type="Gene3D" id="3.30.70.100">
    <property type="match status" value="1"/>
</dbReference>
<organism evidence="10 11">
    <name type="scientific">Pseudoruegeria aquimaris</name>
    <dbReference type="NCBI Taxonomy" id="393663"/>
    <lineage>
        <taxon>Bacteria</taxon>
        <taxon>Pseudomonadati</taxon>
        <taxon>Pseudomonadota</taxon>
        <taxon>Alphaproteobacteria</taxon>
        <taxon>Rhodobacterales</taxon>
        <taxon>Roseobacteraceae</taxon>
        <taxon>Pseudoruegeria</taxon>
    </lineage>
</organism>
<dbReference type="GO" id="GO:0005886">
    <property type="term" value="C:plasma membrane"/>
    <property type="evidence" value="ECO:0007669"/>
    <property type="project" value="UniProtKB-SubCell"/>
</dbReference>
<dbReference type="InterPro" id="IPR011014">
    <property type="entry name" value="MscS_channel_TM-2"/>
</dbReference>
<dbReference type="AlphaFoldDB" id="A0A1Y5SCA3"/>
<dbReference type="PANTHER" id="PTHR30347">
    <property type="entry name" value="POTASSIUM CHANNEL RELATED"/>
    <property type="match status" value="1"/>
</dbReference>
<evidence type="ECO:0000256" key="4">
    <source>
        <dbReference type="ARBA" id="ARBA00022692"/>
    </source>
</evidence>
<feature type="domain" description="Mechanosensitive ion channel MscS" evidence="8">
    <location>
        <begin position="264"/>
        <end position="330"/>
    </location>
</feature>
<feature type="transmembrane region" description="Helical" evidence="7">
    <location>
        <begin position="110"/>
        <end position="131"/>
    </location>
</feature>
<dbReference type="InterPro" id="IPR023408">
    <property type="entry name" value="MscS_beta-dom_sf"/>
</dbReference>
<evidence type="ECO:0000256" key="6">
    <source>
        <dbReference type="ARBA" id="ARBA00023136"/>
    </source>
</evidence>
<dbReference type="RefSeq" id="WP_085868309.1">
    <property type="nucleotide sequence ID" value="NZ_FWFQ01000010.1"/>
</dbReference>
<gene>
    <name evidence="10" type="primary">mscK_1</name>
    <name evidence="10" type="ORF">PSA7680_01743</name>
</gene>
<evidence type="ECO:0000256" key="3">
    <source>
        <dbReference type="ARBA" id="ARBA00022475"/>
    </source>
</evidence>
<name>A0A1Y5SCA3_9RHOB</name>
<feature type="domain" description="Mechanosensitive ion channel MscS C-terminal" evidence="9">
    <location>
        <begin position="339"/>
        <end position="421"/>
    </location>
</feature>
<evidence type="ECO:0000259" key="9">
    <source>
        <dbReference type="Pfam" id="PF21082"/>
    </source>
</evidence>
<evidence type="ECO:0000256" key="2">
    <source>
        <dbReference type="ARBA" id="ARBA00008017"/>
    </source>
</evidence>
<keyword evidence="4 7" id="KW-0812">Transmembrane</keyword>
<dbReference type="SUPFAM" id="SSF82689">
    <property type="entry name" value="Mechanosensitive channel protein MscS (YggB), C-terminal domain"/>
    <property type="match status" value="1"/>
</dbReference>
<dbReference type="Pfam" id="PF21082">
    <property type="entry name" value="MS_channel_3rd"/>
    <property type="match status" value="1"/>
</dbReference>
<evidence type="ECO:0000256" key="7">
    <source>
        <dbReference type="SAM" id="Phobius"/>
    </source>
</evidence>
<evidence type="ECO:0000256" key="5">
    <source>
        <dbReference type="ARBA" id="ARBA00022989"/>
    </source>
</evidence>
<evidence type="ECO:0000256" key="1">
    <source>
        <dbReference type="ARBA" id="ARBA00004651"/>
    </source>
</evidence>
<dbReference type="InterPro" id="IPR006685">
    <property type="entry name" value="MscS_channel_2nd"/>
</dbReference>
<accession>A0A1Y5SCA3</accession>
<feature type="transmembrane region" description="Helical" evidence="7">
    <location>
        <begin position="248"/>
        <end position="275"/>
    </location>
</feature>
<keyword evidence="6 7" id="KW-0472">Membrane</keyword>
<dbReference type="OrthoDB" id="9799209at2"/>
<comment type="subcellular location">
    <subcellularLocation>
        <location evidence="1">Cell membrane</location>
        <topology evidence="1">Multi-pass membrane protein</topology>
    </subcellularLocation>
</comment>
<dbReference type="Gene3D" id="1.10.287.1260">
    <property type="match status" value="1"/>
</dbReference>
<feature type="transmembrane region" description="Helical" evidence="7">
    <location>
        <begin position="215"/>
        <end position="236"/>
    </location>
</feature>
<dbReference type="InterPro" id="IPR010920">
    <property type="entry name" value="LSM_dom_sf"/>
</dbReference>
<keyword evidence="3" id="KW-1003">Cell membrane</keyword>
<sequence length="447" mass="48773">MEQELQQLVGEFWRYTEAAESFARSMLLPSRLRQLVILMVLAGVAWGVNAVLAPRVHDWIRSLQGRSKAQLRNLVELHRRIWGYSYVALIWLTVFVMNTVLGMFPSHTYILRIAGSVGVAWIFVSLIARFVRNPLLARILKWGAWAYAALYFTGLLGAVAGLMDAVAIEINDFRLSLLIVFKALVVTGALVFVARSLSNLITRWAERNENISPTLGVLIAKITQAFLYVSAVFFGLRAIGFDLTGLTVLSGAIGLGLGFGLQKIVSNIVSGVIILMDKSVKPGDVISLGDTFGWIDSLGARYVSVVTRDGREYLIPNEDLITNQVVNWSHSNELVRLDIHFGTSYGDDPHLVRQTAIDAALSVGRVLPDKQPVCHITGFGDSSVDYVLRFWIADATSGLTNVRGDVYLALWDAFKAAGISIPFPQREVRLLGEGGPDGGAGAAGAGA</sequence>
<dbReference type="PANTHER" id="PTHR30347:SF1">
    <property type="entry name" value="MECHANOSENSITIVE CHANNEL MSCK"/>
    <property type="match status" value="1"/>
</dbReference>
<dbReference type="SUPFAM" id="SSF50182">
    <property type="entry name" value="Sm-like ribonucleoproteins"/>
    <property type="match status" value="1"/>
</dbReference>
<reference evidence="10 11" key="1">
    <citation type="submission" date="2017-03" db="EMBL/GenBank/DDBJ databases">
        <authorList>
            <person name="Afonso C.L."/>
            <person name="Miller P.J."/>
            <person name="Scott M.A."/>
            <person name="Spackman E."/>
            <person name="Goraichik I."/>
            <person name="Dimitrov K.M."/>
            <person name="Suarez D.L."/>
            <person name="Swayne D.E."/>
        </authorList>
    </citation>
    <scope>NUCLEOTIDE SEQUENCE [LARGE SCALE GENOMIC DNA]</scope>
    <source>
        <strain evidence="10 11">CECT 7680</strain>
    </source>
</reference>
<feature type="transmembrane region" description="Helical" evidence="7">
    <location>
        <begin position="175"/>
        <end position="194"/>
    </location>
</feature>
<dbReference type="EMBL" id="FWFQ01000010">
    <property type="protein sequence ID" value="SLN36347.1"/>
    <property type="molecule type" value="Genomic_DNA"/>
</dbReference>